<organism evidence="1 2">
    <name type="scientific">Leptospira santarosai serovar Shermani str. LT 821</name>
    <dbReference type="NCBI Taxonomy" id="758847"/>
    <lineage>
        <taxon>Bacteria</taxon>
        <taxon>Pseudomonadati</taxon>
        <taxon>Spirochaetota</taxon>
        <taxon>Spirochaetia</taxon>
        <taxon>Leptospirales</taxon>
        <taxon>Leptospiraceae</taxon>
        <taxon>Leptospira</taxon>
    </lineage>
</organism>
<accession>K8Y4S9</accession>
<dbReference type="EMBL" id="CP006694">
    <property type="protein sequence ID" value="EKT88598.1"/>
    <property type="molecule type" value="Genomic_DNA"/>
</dbReference>
<dbReference type="KEGG" id="lst:LSS_02222"/>
<reference evidence="1 2" key="2">
    <citation type="journal article" date="2014" name="Emerg. Microbes Infect.">
        <title>Potential impact on kidney infection: a whole-genome analysis of Leptospira santarosai serovar Shermani.</title>
        <authorList>
            <person name="Chou L.F."/>
            <person name="Chen T.W."/>
            <person name="Ko Y.C."/>
            <person name="Pan M.J."/>
            <person name="Tian Y.C."/>
            <person name="Chiu C.H."/>
            <person name="Tang P."/>
            <person name="Hung C.C."/>
            <person name="Yang C.W."/>
        </authorList>
    </citation>
    <scope>NUCLEOTIDE SEQUENCE</scope>
    <source>
        <strain evidence="1 2">LT 821</strain>
    </source>
</reference>
<gene>
    <name evidence="1" type="ORF">LSS_02222</name>
</gene>
<reference evidence="1 2" key="1">
    <citation type="journal article" date="2012" name="Gene">
        <title>Sequence of Leptospira santarosai serovar Shermani genome and prediction of virulence-associated genes.</title>
        <authorList>
            <person name="Chou L.F."/>
            <person name="Chen Y.T."/>
            <person name="Lu C.W."/>
            <person name="Ko Y.C."/>
            <person name="Tang C.Y."/>
            <person name="Pan M.J."/>
            <person name="Tian Y.C."/>
            <person name="Chiu C.H."/>
            <person name="Hung C.C."/>
            <person name="Yang C.W."/>
        </authorList>
    </citation>
    <scope>NUCLEOTIDE SEQUENCE [LARGE SCALE GENOMIC DNA]</scope>
    <source>
        <strain evidence="1">LT 821</strain>
    </source>
</reference>
<dbReference type="AlphaFoldDB" id="K8Y4S9"/>
<evidence type="ECO:0000313" key="1">
    <source>
        <dbReference type="EMBL" id="EKT88598.1"/>
    </source>
</evidence>
<sequence>MIGLIFTVRNTGRIIYTSGAILIFFQELELISQSKFYDCRKNIRTFNICEFFHETKYKKMSKKRMIIREPL</sequence>
<evidence type="ECO:0000313" key="2">
    <source>
        <dbReference type="Proteomes" id="UP000035800"/>
    </source>
</evidence>
<protein>
    <submittedName>
        <fullName evidence="1">Uncharacterized protein</fullName>
    </submittedName>
</protein>
<proteinExistence type="predicted"/>
<name>K8Y4S9_9LEPT</name>
<dbReference type="Proteomes" id="UP000035800">
    <property type="component" value="Chromosome I"/>
</dbReference>